<feature type="active site" description="Proton acceptor" evidence="9">
    <location>
        <position position="167"/>
    </location>
</feature>
<evidence type="ECO:0000256" key="8">
    <source>
        <dbReference type="ARBA" id="ARBA00023235"/>
    </source>
</evidence>
<dbReference type="Pfam" id="PF00121">
    <property type="entry name" value="TIM"/>
    <property type="match status" value="1"/>
</dbReference>
<dbReference type="PROSITE" id="PS51440">
    <property type="entry name" value="TIM_2"/>
    <property type="match status" value="1"/>
</dbReference>
<evidence type="ECO:0000256" key="10">
    <source>
        <dbReference type="RuleBase" id="RU363013"/>
    </source>
</evidence>
<dbReference type="OrthoDB" id="9809429at2"/>
<keyword evidence="9" id="KW-0597">Phosphoprotein</keyword>
<organism evidence="11 12">
    <name type="scientific">Virgibacillus necropolis</name>
    <dbReference type="NCBI Taxonomy" id="163877"/>
    <lineage>
        <taxon>Bacteria</taxon>
        <taxon>Bacillati</taxon>
        <taxon>Bacillota</taxon>
        <taxon>Bacilli</taxon>
        <taxon>Bacillales</taxon>
        <taxon>Bacillaceae</taxon>
        <taxon>Virgibacillus</taxon>
    </lineage>
</organism>
<comment type="catalytic activity">
    <reaction evidence="9 10">
        <text>D-glyceraldehyde 3-phosphate = dihydroxyacetone phosphate</text>
        <dbReference type="Rhea" id="RHEA:18585"/>
        <dbReference type="ChEBI" id="CHEBI:57642"/>
        <dbReference type="ChEBI" id="CHEBI:59776"/>
        <dbReference type="EC" id="5.3.1.1"/>
    </reaction>
</comment>
<dbReference type="GO" id="GO:0006094">
    <property type="term" value="P:gluconeogenesis"/>
    <property type="evidence" value="ECO:0007669"/>
    <property type="project" value="UniProtKB-UniRule"/>
</dbReference>
<feature type="active site" description="Electrophile" evidence="9">
    <location>
        <position position="95"/>
    </location>
</feature>
<keyword evidence="7 9" id="KW-0324">Glycolysis</keyword>
<dbReference type="GO" id="GO:0046166">
    <property type="term" value="P:glyceraldehyde-3-phosphate biosynthetic process"/>
    <property type="evidence" value="ECO:0007669"/>
    <property type="project" value="TreeGrafter"/>
</dbReference>
<dbReference type="InterPro" id="IPR013785">
    <property type="entry name" value="Aldolase_TIM"/>
</dbReference>
<dbReference type="InterPro" id="IPR035990">
    <property type="entry name" value="TIM_sf"/>
</dbReference>
<accession>A0A221MAS5</accession>
<comment type="subunit">
    <text evidence="9 10">Homodimer.</text>
</comment>
<dbReference type="GO" id="GO:0005829">
    <property type="term" value="C:cytosol"/>
    <property type="evidence" value="ECO:0007669"/>
    <property type="project" value="TreeGrafter"/>
</dbReference>
<dbReference type="HAMAP" id="MF_00147_B">
    <property type="entry name" value="TIM_B"/>
    <property type="match status" value="1"/>
</dbReference>
<feature type="binding site" evidence="9">
    <location>
        <position position="213"/>
    </location>
    <ligand>
        <name>substrate</name>
    </ligand>
</feature>
<dbReference type="PROSITE" id="PS00171">
    <property type="entry name" value="TIM_1"/>
    <property type="match status" value="1"/>
</dbReference>
<name>A0A221MAS5_9BACI</name>
<keyword evidence="12" id="KW-1185">Reference proteome</keyword>
<dbReference type="EMBL" id="CP022437">
    <property type="protein sequence ID" value="ASN04768.1"/>
    <property type="molecule type" value="Genomic_DNA"/>
</dbReference>
<dbReference type="PANTHER" id="PTHR21139:SF42">
    <property type="entry name" value="TRIOSEPHOSPHATE ISOMERASE"/>
    <property type="match status" value="1"/>
</dbReference>
<comment type="subcellular location">
    <subcellularLocation>
        <location evidence="9 10">Cytoplasm</location>
    </subcellularLocation>
</comment>
<dbReference type="GO" id="GO:0006096">
    <property type="term" value="P:glycolytic process"/>
    <property type="evidence" value="ECO:0007669"/>
    <property type="project" value="UniProtKB-UniRule"/>
</dbReference>
<dbReference type="UniPathway" id="UPA00138"/>
<dbReference type="InterPro" id="IPR022896">
    <property type="entry name" value="TrioseP_Isoase_bac/euk"/>
</dbReference>
<dbReference type="AlphaFoldDB" id="A0A221MAS5"/>
<evidence type="ECO:0000256" key="6">
    <source>
        <dbReference type="ARBA" id="ARBA00022490"/>
    </source>
</evidence>
<feature type="binding site" evidence="9">
    <location>
        <begin position="234"/>
        <end position="235"/>
    </location>
    <ligand>
        <name>substrate</name>
    </ligand>
</feature>
<dbReference type="FunFam" id="3.20.20.70:FF:000016">
    <property type="entry name" value="Triosephosphate isomerase"/>
    <property type="match status" value="1"/>
</dbReference>
<comment type="function">
    <text evidence="9">Involved in the gluconeogenesis. Catalyzes stereospecifically the conversion of dihydroxyacetone phosphate (DHAP) to D-glyceraldehyde-3-phosphate (G3P).</text>
</comment>
<evidence type="ECO:0000256" key="9">
    <source>
        <dbReference type="HAMAP-Rule" id="MF_00147"/>
    </source>
</evidence>
<evidence type="ECO:0000256" key="3">
    <source>
        <dbReference type="ARBA" id="ARBA00011940"/>
    </source>
</evidence>
<sequence>MRKKVIAGNWKMNKVLAEAEQFVQEVVKTDPTDQDVEAIVCAPFPFLVPLVEQTKNTSVKIAAQNMHFAENGAFTGEVSPVMLKDLGVTHVVIGHSERREHFAETDETVNKKTHAAFDHELTPIVCVGETLDQREANETMNHIEKQIRAGLKDLTEEQITKTIVAYEPIWAIGTGKTASSSDANEVCQHIRTVIEKLSSKETANQVVIQYGGSVKPANVDELLAQSDIDGALVGGASLEAESFIQLVEAGKK</sequence>
<keyword evidence="6 9" id="KW-0963">Cytoplasm</keyword>
<evidence type="ECO:0000256" key="4">
    <source>
        <dbReference type="ARBA" id="ARBA00019397"/>
    </source>
</evidence>
<comment type="similarity">
    <text evidence="2 9 10">Belongs to the triosephosphate isomerase family.</text>
</comment>
<dbReference type="PANTHER" id="PTHR21139">
    <property type="entry name" value="TRIOSEPHOSPHATE ISOMERASE"/>
    <property type="match status" value="1"/>
</dbReference>
<dbReference type="InterPro" id="IPR020861">
    <property type="entry name" value="Triosephosphate_isomerase_AS"/>
</dbReference>
<reference evidence="11 12" key="1">
    <citation type="journal article" date="2003" name="Int. J. Syst. Evol. Microbiol.">
        <title>Virgibacillus carmonensis sp. nov., Virgibacillus necropolis sp. nov. and Virgibacillus picturae sp. nov., three novel species isolated from deteriorated mural paintings, transfer of the species of the genus salibacillus to Virgibacillus, as Virgibacillus marismortui comb. nov. and Virgibacillus salexigens comb. nov., and emended description of the genus Virgibacillus.</title>
        <authorList>
            <person name="Heyrman J."/>
            <person name="Logan N.A."/>
            <person name="Busse H.J."/>
            <person name="Balcaen A."/>
            <person name="Lebbe L."/>
            <person name="Rodriguez-Diaz M."/>
            <person name="Swings J."/>
            <person name="De Vos P."/>
        </authorList>
    </citation>
    <scope>NUCLEOTIDE SEQUENCE [LARGE SCALE GENOMIC DNA]</scope>
    <source>
        <strain evidence="11 12">LMG 19488</strain>
    </source>
</reference>
<protein>
    <recommendedName>
        <fullName evidence="4 9">Triosephosphate isomerase</fullName>
        <shortName evidence="9">TIM</shortName>
        <shortName evidence="9">TPI</shortName>
        <ecNumber evidence="3 9">5.3.1.1</ecNumber>
    </recommendedName>
    <alternativeName>
        <fullName evidence="9">Triose-phosphate isomerase</fullName>
    </alternativeName>
</protein>
<dbReference type="Gene3D" id="3.20.20.70">
    <property type="entry name" value="Aldolase class I"/>
    <property type="match status" value="1"/>
</dbReference>
<dbReference type="NCBIfam" id="TIGR00419">
    <property type="entry name" value="tim"/>
    <property type="match status" value="1"/>
</dbReference>
<evidence type="ECO:0000256" key="5">
    <source>
        <dbReference type="ARBA" id="ARBA00022432"/>
    </source>
</evidence>
<dbReference type="RefSeq" id="WP_089531619.1">
    <property type="nucleotide sequence ID" value="NZ_CP022437.1"/>
</dbReference>
<comment type="pathway">
    <text evidence="1 9 10">Carbohydrate degradation; glycolysis; D-glyceraldehyde 3-phosphate from glycerone phosphate: step 1/1.</text>
</comment>
<evidence type="ECO:0000256" key="1">
    <source>
        <dbReference type="ARBA" id="ARBA00004680"/>
    </source>
</evidence>
<gene>
    <name evidence="9" type="primary">tpiA</name>
    <name evidence="11" type="ORF">CFK40_06930</name>
</gene>
<dbReference type="EC" id="5.3.1.1" evidence="3 9"/>
<dbReference type="CDD" id="cd00311">
    <property type="entry name" value="TIM"/>
    <property type="match status" value="1"/>
</dbReference>
<feature type="binding site" evidence="9">
    <location>
        <position position="173"/>
    </location>
    <ligand>
        <name>substrate</name>
    </ligand>
</feature>
<feature type="modified residue" description="Phosphoserine" evidence="9">
    <location>
        <position position="213"/>
    </location>
</feature>
<comment type="pathway">
    <text evidence="9 10">Carbohydrate biosynthesis; gluconeogenesis.</text>
</comment>
<keyword evidence="8 9" id="KW-0413">Isomerase</keyword>
<proteinExistence type="inferred from homology"/>
<evidence type="ECO:0000256" key="7">
    <source>
        <dbReference type="ARBA" id="ARBA00023152"/>
    </source>
</evidence>
<dbReference type="UniPathway" id="UPA00109">
    <property type="reaction ID" value="UER00189"/>
</dbReference>
<dbReference type="Proteomes" id="UP000204391">
    <property type="component" value="Chromosome"/>
</dbReference>
<dbReference type="InterPro" id="IPR000652">
    <property type="entry name" value="Triosephosphate_isomerase"/>
</dbReference>
<evidence type="ECO:0000313" key="12">
    <source>
        <dbReference type="Proteomes" id="UP000204391"/>
    </source>
</evidence>
<dbReference type="SUPFAM" id="SSF51351">
    <property type="entry name" value="Triosephosphate isomerase (TIM)"/>
    <property type="match status" value="1"/>
</dbReference>
<evidence type="ECO:0000256" key="2">
    <source>
        <dbReference type="ARBA" id="ARBA00007422"/>
    </source>
</evidence>
<dbReference type="KEGG" id="vne:CFK40_06930"/>
<dbReference type="GO" id="GO:0019563">
    <property type="term" value="P:glycerol catabolic process"/>
    <property type="evidence" value="ECO:0007669"/>
    <property type="project" value="TreeGrafter"/>
</dbReference>
<keyword evidence="5 9" id="KW-0312">Gluconeogenesis</keyword>
<evidence type="ECO:0000313" key="11">
    <source>
        <dbReference type="EMBL" id="ASN04768.1"/>
    </source>
</evidence>
<dbReference type="GO" id="GO:0004807">
    <property type="term" value="F:triose-phosphate isomerase activity"/>
    <property type="evidence" value="ECO:0007669"/>
    <property type="project" value="UniProtKB-UniRule"/>
</dbReference>
<feature type="binding site" evidence="9">
    <location>
        <begin position="9"/>
        <end position="11"/>
    </location>
    <ligand>
        <name>substrate</name>
    </ligand>
</feature>